<evidence type="ECO:0000256" key="1">
    <source>
        <dbReference type="SAM" id="MobiDB-lite"/>
    </source>
</evidence>
<feature type="compositionally biased region" description="Basic and acidic residues" evidence="1">
    <location>
        <begin position="20"/>
        <end position="35"/>
    </location>
</feature>
<accession>A0A8T2UCR3</accession>
<dbReference type="AlphaFoldDB" id="A0A8T2UCR3"/>
<name>A0A8T2UCR3_CERRI</name>
<dbReference type="EMBL" id="CM035413">
    <property type="protein sequence ID" value="KAH7431676.1"/>
    <property type="molecule type" value="Genomic_DNA"/>
</dbReference>
<comment type="caution">
    <text evidence="2">The sequence shown here is derived from an EMBL/GenBank/DDBJ whole genome shotgun (WGS) entry which is preliminary data.</text>
</comment>
<protein>
    <submittedName>
        <fullName evidence="2">Uncharacterized protein</fullName>
    </submittedName>
</protein>
<evidence type="ECO:0000313" key="2">
    <source>
        <dbReference type="EMBL" id="KAH7431676.1"/>
    </source>
</evidence>
<organism evidence="2 3">
    <name type="scientific">Ceratopteris richardii</name>
    <name type="common">Triangle waterfern</name>
    <dbReference type="NCBI Taxonomy" id="49495"/>
    <lineage>
        <taxon>Eukaryota</taxon>
        <taxon>Viridiplantae</taxon>
        <taxon>Streptophyta</taxon>
        <taxon>Embryophyta</taxon>
        <taxon>Tracheophyta</taxon>
        <taxon>Polypodiopsida</taxon>
        <taxon>Polypodiidae</taxon>
        <taxon>Polypodiales</taxon>
        <taxon>Pteridineae</taxon>
        <taxon>Pteridaceae</taxon>
        <taxon>Parkerioideae</taxon>
        <taxon>Ceratopteris</taxon>
    </lineage>
</organism>
<feature type="compositionally biased region" description="Basic and acidic residues" evidence="1">
    <location>
        <begin position="61"/>
        <end position="84"/>
    </location>
</feature>
<gene>
    <name evidence="2" type="ORF">KP509_08G060600</name>
</gene>
<evidence type="ECO:0000313" key="3">
    <source>
        <dbReference type="Proteomes" id="UP000825935"/>
    </source>
</evidence>
<reference evidence="2" key="1">
    <citation type="submission" date="2021-08" db="EMBL/GenBank/DDBJ databases">
        <title>WGS assembly of Ceratopteris richardii.</title>
        <authorList>
            <person name="Marchant D.B."/>
            <person name="Chen G."/>
            <person name="Jenkins J."/>
            <person name="Shu S."/>
            <person name="Leebens-Mack J."/>
            <person name="Grimwood J."/>
            <person name="Schmutz J."/>
            <person name="Soltis P."/>
            <person name="Soltis D."/>
            <person name="Chen Z.-H."/>
        </authorList>
    </citation>
    <scope>NUCLEOTIDE SEQUENCE</scope>
    <source>
        <strain evidence="2">Whitten #5841</strain>
        <tissue evidence="2">Leaf</tissue>
    </source>
</reference>
<sequence length="100" mass="11673">MTTVHFRHPRQRVYAGPAADKIEKSGRRVRTDNSGRSRQSSQLGTVDMEDVKAVAVGKQSDNTERWQEISRRGSRERTQGSRRGETERLTIYKWGWRERL</sequence>
<dbReference type="Proteomes" id="UP000825935">
    <property type="component" value="Chromosome 8"/>
</dbReference>
<keyword evidence="3" id="KW-1185">Reference proteome</keyword>
<feature type="region of interest" description="Disordered" evidence="1">
    <location>
        <begin position="20"/>
        <end position="43"/>
    </location>
</feature>
<feature type="region of interest" description="Disordered" evidence="1">
    <location>
        <begin position="57"/>
        <end position="84"/>
    </location>
</feature>
<proteinExistence type="predicted"/>